<dbReference type="SUPFAM" id="SSF47384">
    <property type="entry name" value="Homodimeric domain of signal transducing histidine kinase"/>
    <property type="match status" value="1"/>
</dbReference>
<dbReference type="InterPro" id="IPR036890">
    <property type="entry name" value="HATPase_C_sf"/>
</dbReference>
<dbReference type="InterPro" id="IPR003661">
    <property type="entry name" value="HisK_dim/P_dom"/>
</dbReference>
<evidence type="ECO:0000256" key="12">
    <source>
        <dbReference type="ARBA" id="ARBA00023012"/>
    </source>
</evidence>
<dbReference type="FunFam" id="3.30.565.10:FF:000006">
    <property type="entry name" value="Sensor histidine kinase WalK"/>
    <property type="match status" value="1"/>
</dbReference>
<evidence type="ECO:0000313" key="21">
    <source>
        <dbReference type="Proteomes" id="UP000246800"/>
    </source>
</evidence>
<evidence type="ECO:0000313" key="20">
    <source>
        <dbReference type="EMBL" id="PWZ76548.1"/>
    </source>
</evidence>
<comment type="caution">
    <text evidence="20">The sequence shown here is derived from an EMBL/GenBank/DDBJ whole genome shotgun (WGS) entry which is preliminary data.</text>
</comment>
<keyword evidence="7 17" id="KW-0812">Transmembrane</keyword>
<dbReference type="EMBL" id="QEIT01000011">
    <property type="protein sequence ID" value="PWZ76548.1"/>
    <property type="molecule type" value="Genomic_DNA"/>
</dbReference>
<dbReference type="CDD" id="cd00075">
    <property type="entry name" value="HATPase"/>
    <property type="match status" value="1"/>
</dbReference>
<feature type="transmembrane region" description="Helical" evidence="17">
    <location>
        <begin position="12"/>
        <end position="34"/>
    </location>
</feature>
<comment type="catalytic activity">
    <reaction evidence="1">
        <text>ATP + protein L-histidine = ADP + protein N-phospho-L-histidine.</text>
        <dbReference type="EC" id="2.7.13.3"/>
    </reaction>
</comment>
<evidence type="ECO:0000256" key="15">
    <source>
        <dbReference type="ARBA" id="ARBA00037219"/>
    </source>
</evidence>
<proteinExistence type="predicted"/>
<name>A0A2P5PAG9_STAPS</name>
<evidence type="ECO:0000259" key="18">
    <source>
        <dbReference type="PROSITE" id="PS50109"/>
    </source>
</evidence>
<dbReference type="Proteomes" id="UP000246800">
    <property type="component" value="Unassembled WGS sequence"/>
</dbReference>
<evidence type="ECO:0000256" key="6">
    <source>
        <dbReference type="ARBA" id="ARBA00022679"/>
    </source>
</evidence>
<evidence type="ECO:0000256" key="9">
    <source>
        <dbReference type="ARBA" id="ARBA00022777"/>
    </source>
</evidence>
<dbReference type="PROSITE" id="PS50109">
    <property type="entry name" value="HIS_KIN"/>
    <property type="match status" value="1"/>
</dbReference>
<evidence type="ECO:0000256" key="10">
    <source>
        <dbReference type="ARBA" id="ARBA00022840"/>
    </source>
</evidence>
<sequence>MLKSLYSRFALYTFTVMLISSLLSFEIANIYYHFQLKEKNDAKIMATLKRAEAYKDVQTSQNLDRYLALLGDLNYQVVAYDKQGHATYYGEPFRKQNLTISDIQRVQSGKDYHGIGNRPFNPVITGFFDNETRNTVGTHFTTPNGNVAVFIRPDIGHAFGEFRIFLLVLLVLLVLFSIALVTWSTYALVKPVKQLKYATERLMAGDFATPIAVTRRDELGVLQQHFDTMRLELKQLDDMRQHFVQNVSHEIKTPLTHIHHLLTQLQQEHTTPQQARYIERIYDETHRLSQLVRQLLLLSELDNDTHLQFDDTFLANACILDILKHENYAIDQKNQVLLYDLEAVTIRGNSRLIAQAFENVIRNAIKYTEAFGTIEIDLTAENDQMILKVRDDGPGMNDAVKQRIFERFYKSSSHTDSNGLGLAISKSIIERHGGRIEVESKIDHGTTFTIFLPRIDASQPAQSSSVWQKAFKKV</sequence>
<evidence type="ECO:0000256" key="4">
    <source>
        <dbReference type="ARBA" id="ARBA00022475"/>
    </source>
</evidence>
<accession>A0A2P5PAG9</accession>
<dbReference type="GO" id="GO:0000155">
    <property type="term" value="F:phosphorelay sensor kinase activity"/>
    <property type="evidence" value="ECO:0007669"/>
    <property type="project" value="InterPro"/>
</dbReference>
<keyword evidence="8" id="KW-0547">Nucleotide-binding</keyword>
<dbReference type="PRINTS" id="PR00344">
    <property type="entry name" value="BCTRLSENSOR"/>
</dbReference>
<dbReference type="InterPro" id="IPR003660">
    <property type="entry name" value="HAMP_dom"/>
</dbReference>
<dbReference type="Pfam" id="PF00512">
    <property type="entry name" value="HisKA"/>
    <property type="match status" value="1"/>
</dbReference>
<organism evidence="20 21">
    <name type="scientific">Staphylococcus pseudintermedius</name>
    <dbReference type="NCBI Taxonomy" id="283734"/>
    <lineage>
        <taxon>Bacteria</taxon>
        <taxon>Bacillati</taxon>
        <taxon>Bacillota</taxon>
        <taxon>Bacilli</taxon>
        <taxon>Bacillales</taxon>
        <taxon>Staphylococcaceae</taxon>
        <taxon>Staphylococcus</taxon>
        <taxon>Staphylococcus intermedius group</taxon>
    </lineage>
</organism>
<protein>
    <recommendedName>
        <fullName evidence="16">Heme sensor protein HssS</fullName>
        <ecNumber evidence="3">2.7.13.3</ecNumber>
    </recommendedName>
</protein>
<dbReference type="Gene3D" id="3.30.565.10">
    <property type="entry name" value="Histidine kinase-like ATPase, C-terminal domain"/>
    <property type="match status" value="1"/>
</dbReference>
<dbReference type="SMART" id="SM00387">
    <property type="entry name" value="HATPase_c"/>
    <property type="match status" value="1"/>
</dbReference>
<evidence type="ECO:0000256" key="2">
    <source>
        <dbReference type="ARBA" id="ARBA00004651"/>
    </source>
</evidence>
<dbReference type="RefSeq" id="WP_063284737.1">
    <property type="nucleotide sequence ID" value="NZ_BAAFHR010000010.1"/>
</dbReference>
<keyword evidence="5" id="KW-0597">Phosphoprotein</keyword>
<evidence type="ECO:0000256" key="3">
    <source>
        <dbReference type="ARBA" id="ARBA00012438"/>
    </source>
</evidence>
<dbReference type="GO" id="GO:0005886">
    <property type="term" value="C:plasma membrane"/>
    <property type="evidence" value="ECO:0007669"/>
    <property type="project" value="UniProtKB-SubCell"/>
</dbReference>
<keyword evidence="4" id="KW-1003">Cell membrane</keyword>
<dbReference type="EC" id="2.7.13.3" evidence="3"/>
<dbReference type="SMART" id="SM00304">
    <property type="entry name" value="HAMP"/>
    <property type="match status" value="1"/>
</dbReference>
<evidence type="ECO:0000256" key="11">
    <source>
        <dbReference type="ARBA" id="ARBA00022989"/>
    </source>
</evidence>
<dbReference type="SMART" id="SM00388">
    <property type="entry name" value="HisKA"/>
    <property type="match status" value="1"/>
</dbReference>
<dbReference type="InterPro" id="IPR036097">
    <property type="entry name" value="HisK_dim/P_sf"/>
</dbReference>
<evidence type="ECO:0000256" key="7">
    <source>
        <dbReference type="ARBA" id="ARBA00022692"/>
    </source>
</evidence>
<keyword evidence="6" id="KW-0808">Transferase</keyword>
<dbReference type="Pfam" id="PF02518">
    <property type="entry name" value="HATPase_c"/>
    <property type="match status" value="1"/>
</dbReference>
<dbReference type="PROSITE" id="PS50885">
    <property type="entry name" value="HAMP"/>
    <property type="match status" value="1"/>
</dbReference>
<dbReference type="AlphaFoldDB" id="A0A2P5PAG9"/>
<gene>
    <name evidence="20" type="ORF">DD902_02255</name>
</gene>
<comment type="function">
    <text evidence="15">Member of the two-component regulatory system HssS/HssR involved in intracellular heme homeostasis and tempering of staphylococcal virulence. HssS functions as a heme sensor histidine kinase which is autophosphorylated at a histidine residue and transfers its phosphate group to an aspartate residue of HssR. HssR/HssS activates the expression of hrtAB, an efflux pump, in response to extracellular heme, hemin, hemoglobin or blood.</text>
</comment>
<dbReference type="SUPFAM" id="SSF158472">
    <property type="entry name" value="HAMP domain-like"/>
    <property type="match status" value="1"/>
</dbReference>
<dbReference type="InterPro" id="IPR004358">
    <property type="entry name" value="Sig_transdc_His_kin-like_C"/>
</dbReference>
<evidence type="ECO:0000256" key="1">
    <source>
        <dbReference type="ARBA" id="ARBA00000085"/>
    </source>
</evidence>
<evidence type="ECO:0000256" key="16">
    <source>
        <dbReference type="ARBA" id="ARBA00040841"/>
    </source>
</evidence>
<keyword evidence="13" id="KW-0843">Virulence</keyword>
<evidence type="ECO:0000256" key="14">
    <source>
        <dbReference type="ARBA" id="ARBA00023136"/>
    </source>
</evidence>
<feature type="domain" description="HAMP" evidence="19">
    <location>
        <begin position="186"/>
        <end position="238"/>
    </location>
</feature>
<reference evidence="20 21" key="1">
    <citation type="journal article" date="2018" name="Vet. Microbiol.">
        <title>Clonal diversity and geographic distribution of methicillin-resistant Staphylococcus pseudintermedius from Australian animals: Discovery of novel sequence types.</title>
        <authorList>
            <person name="Worthing K.A."/>
            <person name="Abraham S."/>
            <person name="Coombs G.W."/>
            <person name="Pang S."/>
            <person name="Saputra S."/>
            <person name="Jordan D."/>
            <person name="Trott D.J."/>
            <person name="Norris J.M."/>
        </authorList>
    </citation>
    <scope>NUCLEOTIDE SEQUENCE [LARGE SCALE GENOMIC DNA]</scope>
    <source>
        <strain evidence="20 21">ST525 1</strain>
    </source>
</reference>
<dbReference type="CDD" id="cd06225">
    <property type="entry name" value="HAMP"/>
    <property type="match status" value="1"/>
</dbReference>
<dbReference type="InterPro" id="IPR050398">
    <property type="entry name" value="HssS/ArlS-like"/>
</dbReference>
<dbReference type="GO" id="GO:0005524">
    <property type="term" value="F:ATP binding"/>
    <property type="evidence" value="ECO:0007669"/>
    <property type="project" value="UniProtKB-KW"/>
</dbReference>
<evidence type="ECO:0000256" key="17">
    <source>
        <dbReference type="SAM" id="Phobius"/>
    </source>
</evidence>
<evidence type="ECO:0000256" key="8">
    <source>
        <dbReference type="ARBA" id="ARBA00022741"/>
    </source>
</evidence>
<dbReference type="InterPro" id="IPR005467">
    <property type="entry name" value="His_kinase_dom"/>
</dbReference>
<dbReference type="Gene3D" id="1.10.287.130">
    <property type="match status" value="1"/>
</dbReference>
<dbReference type="SUPFAM" id="SSF55874">
    <property type="entry name" value="ATPase domain of HSP90 chaperone/DNA topoisomerase II/histidine kinase"/>
    <property type="match status" value="1"/>
</dbReference>
<feature type="transmembrane region" description="Helical" evidence="17">
    <location>
        <begin position="164"/>
        <end position="186"/>
    </location>
</feature>
<evidence type="ECO:0000256" key="13">
    <source>
        <dbReference type="ARBA" id="ARBA00023026"/>
    </source>
</evidence>
<evidence type="ECO:0000259" key="19">
    <source>
        <dbReference type="PROSITE" id="PS50885"/>
    </source>
</evidence>
<dbReference type="CDD" id="cd00082">
    <property type="entry name" value="HisKA"/>
    <property type="match status" value="1"/>
</dbReference>
<keyword evidence="10" id="KW-0067">ATP-binding</keyword>
<evidence type="ECO:0000256" key="5">
    <source>
        <dbReference type="ARBA" id="ARBA00022553"/>
    </source>
</evidence>
<dbReference type="FunFam" id="1.10.287.130:FF:000001">
    <property type="entry name" value="Two-component sensor histidine kinase"/>
    <property type="match status" value="1"/>
</dbReference>
<dbReference type="InterPro" id="IPR003594">
    <property type="entry name" value="HATPase_dom"/>
</dbReference>
<keyword evidence="12" id="KW-0902">Two-component regulatory system</keyword>
<dbReference type="Pfam" id="PF00672">
    <property type="entry name" value="HAMP"/>
    <property type="match status" value="1"/>
</dbReference>
<feature type="domain" description="Histidine kinase" evidence="18">
    <location>
        <begin position="246"/>
        <end position="456"/>
    </location>
</feature>
<dbReference type="PANTHER" id="PTHR45528">
    <property type="entry name" value="SENSOR HISTIDINE KINASE CPXA"/>
    <property type="match status" value="1"/>
</dbReference>
<dbReference type="Gene3D" id="6.10.340.10">
    <property type="match status" value="1"/>
</dbReference>
<keyword evidence="11 17" id="KW-1133">Transmembrane helix</keyword>
<keyword evidence="9 20" id="KW-0418">Kinase</keyword>
<comment type="subcellular location">
    <subcellularLocation>
        <location evidence="2">Cell membrane</location>
        <topology evidence="2">Multi-pass membrane protein</topology>
    </subcellularLocation>
</comment>
<keyword evidence="14 17" id="KW-0472">Membrane</keyword>
<dbReference type="PANTHER" id="PTHR45528:SF11">
    <property type="entry name" value="HISTIDINE KINASE"/>
    <property type="match status" value="1"/>
</dbReference>